<keyword evidence="3" id="KW-0731">Sigma factor</keyword>
<dbReference type="InterPro" id="IPR013324">
    <property type="entry name" value="RNA_pol_sigma_r3/r4-like"/>
</dbReference>
<dbReference type="Proteomes" id="UP001515100">
    <property type="component" value="Unassembled WGS sequence"/>
</dbReference>
<dbReference type="GO" id="GO:0016987">
    <property type="term" value="F:sigma factor activity"/>
    <property type="evidence" value="ECO:0007669"/>
    <property type="project" value="UniProtKB-KW"/>
</dbReference>
<evidence type="ECO:0000256" key="2">
    <source>
        <dbReference type="ARBA" id="ARBA00023015"/>
    </source>
</evidence>
<dbReference type="OrthoDB" id="3748959at2"/>
<evidence type="ECO:0000313" key="7">
    <source>
        <dbReference type="Proteomes" id="UP001515100"/>
    </source>
</evidence>
<dbReference type="AlphaFoldDB" id="A0A641ALQ1"/>
<keyword evidence="4" id="KW-0804">Transcription</keyword>
<sequence>MRALSSIDPSAAPDRLAGPLDALDRHAADLSRVAATLTDDVEHATVLVVRALAACTAGELGFRDLSAHVVTDWLYGDDAEPSLSELPAEVSILHDLRGLPPTERALLALCRFGDHTYRDAADALGVTHLTAASLLTATVRSLAVAGPVDGLADSA</sequence>
<organism evidence="6 7">
    <name type="scientific">Aeromicrobium fastidiosum</name>
    <dbReference type="NCBI Taxonomy" id="52699"/>
    <lineage>
        <taxon>Bacteria</taxon>
        <taxon>Bacillati</taxon>
        <taxon>Actinomycetota</taxon>
        <taxon>Actinomycetes</taxon>
        <taxon>Propionibacteriales</taxon>
        <taxon>Nocardioidaceae</taxon>
        <taxon>Aeromicrobium</taxon>
    </lineage>
</organism>
<dbReference type="Gene3D" id="1.10.10.10">
    <property type="entry name" value="Winged helix-like DNA-binding domain superfamily/Winged helix DNA-binding domain"/>
    <property type="match status" value="1"/>
</dbReference>
<dbReference type="EMBL" id="SDPP02000002">
    <property type="protein sequence ID" value="KAA1378208.1"/>
    <property type="molecule type" value="Genomic_DNA"/>
</dbReference>
<name>A0A641ALQ1_9ACTN</name>
<evidence type="ECO:0000256" key="1">
    <source>
        <dbReference type="ARBA" id="ARBA00010641"/>
    </source>
</evidence>
<dbReference type="GO" id="GO:0006352">
    <property type="term" value="P:DNA-templated transcription initiation"/>
    <property type="evidence" value="ECO:0007669"/>
    <property type="project" value="InterPro"/>
</dbReference>
<evidence type="ECO:0000313" key="6">
    <source>
        <dbReference type="EMBL" id="KAA1378208.1"/>
    </source>
</evidence>
<feature type="domain" description="RNA polymerase sigma factor 70 region 4 type 2" evidence="5">
    <location>
        <begin position="96"/>
        <end position="132"/>
    </location>
</feature>
<gene>
    <name evidence="6" type="ORF">ESP62_007450</name>
</gene>
<reference evidence="6" key="1">
    <citation type="submission" date="2019-09" db="EMBL/GenBank/DDBJ databases">
        <authorList>
            <person name="Li J."/>
        </authorList>
    </citation>
    <scope>NUCLEOTIDE SEQUENCE [LARGE SCALE GENOMIC DNA]</scope>
    <source>
        <strain evidence="6">NRBC 14897</strain>
    </source>
</reference>
<evidence type="ECO:0000256" key="3">
    <source>
        <dbReference type="ARBA" id="ARBA00023082"/>
    </source>
</evidence>
<comment type="caution">
    <text evidence="6">The sequence shown here is derived from an EMBL/GenBank/DDBJ whole genome shotgun (WGS) entry which is preliminary data.</text>
</comment>
<keyword evidence="2" id="KW-0805">Transcription regulation</keyword>
<dbReference type="InterPro" id="IPR036388">
    <property type="entry name" value="WH-like_DNA-bd_sf"/>
</dbReference>
<proteinExistence type="inferred from homology"/>
<dbReference type="RefSeq" id="WP_129183122.1">
    <property type="nucleotide sequence ID" value="NZ_JAGIOG010000001.1"/>
</dbReference>
<dbReference type="Pfam" id="PF08281">
    <property type="entry name" value="Sigma70_r4_2"/>
    <property type="match status" value="1"/>
</dbReference>
<protein>
    <recommendedName>
        <fullName evidence="5">RNA polymerase sigma factor 70 region 4 type 2 domain-containing protein</fullName>
    </recommendedName>
</protein>
<dbReference type="InterPro" id="IPR013249">
    <property type="entry name" value="RNA_pol_sigma70_r4_t2"/>
</dbReference>
<evidence type="ECO:0000259" key="5">
    <source>
        <dbReference type="Pfam" id="PF08281"/>
    </source>
</evidence>
<keyword evidence="7" id="KW-1185">Reference proteome</keyword>
<comment type="similarity">
    <text evidence="1">Belongs to the sigma-70 factor family. ECF subfamily.</text>
</comment>
<accession>A0A641ALQ1</accession>
<evidence type="ECO:0000256" key="4">
    <source>
        <dbReference type="ARBA" id="ARBA00023163"/>
    </source>
</evidence>
<dbReference type="GO" id="GO:0003677">
    <property type="term" value="F:DNA binding"/>
    <property type="evidence" value="ECO:0007669"/>
    <property type="project" value="InterPro"/>
</dbReference>
<dbReference type="SUPFAM" id="SSF88659">
    <property type="entry name" value="Sigma3 and sigma4 domains of RNA polymerase sigma factors"/>
    <property type="match status" value="1"/>
</dbReference>